<organism evidence="1 2">
    <name type="scientific">Janthinobacterium fluminis</name>
    <dbReference type="NCBI Taxonomy" id="2987524"/>
    <lineage>
        <taxon>Bacteria</taxon>
        <taxon>Pseudomonadati</taxon>
        <taxon>Pseudomonadota</taxon>
        <taxon>Betaproteobacteria</taxon>
        <taxon>Burkholderiales</taxon>
        <taxon>Oxalobacteraceae</taxon>
        <taxon>Janthinobacterium</taxon>
    </lineage>
</organism>
<dbReference type="Proteomes" id="UP001221208">
    <property type="component" value="Unassembled WGS sequence"/>
</dbReference>
<dbReference type="RefSeq" id="WP_273670524.1">
    <property type="nucleotide sequence ID" value="NZ_JAQQXR010000003.1"/>
</dbReference>
<keyword evidence="2" id="KW-1185">Reference proteome</keyword>
<comment type="caution">
    <text evidence="1">The sequence shown here is derived from an EMBL/GenBank/DDBJ whole genome shotgun (WGS) entry which is preliminary data.</text>
</comment>
<protein>
    <recommendedName>
        <fullName evidence="3">Rubredoxin</fullName>
    </recommendedName>
</protein>
<proteinExistence type="predicted"/>
<evidence type="ECO:0000313" key="1">
    <source>
        <dbReference type="EMBL" id="MDC8757848.1"/>
    </source>
</evidence>
<dbReference type="EMBL" id="JAQQXR010000003">
    <property type="protein sequence ID" value="MDC8757848.1"/>
    <property type="molecule type" value="Genomic_DNA"/>
</dbReference>
<evidence type="ECO:0000313" key="2">
    <source>
        <dbReference type="Proteomes" id="UP001221208"/>
    </source>
</evidence>
<evidence type="ECO:0008006" key="3">
    <source>
        <dbReference type="Google" id="ProtNLM"/>
    </source>
</evidence>
<sequence length="427" mass="48045">MLSDSAYFSQFGIWSRGHQPNRGVPDDEYREGLRLLIECVDSGEIDSLDSQNSPVAREILAIHGDKRFEMNSNWVGSPQGWICPCCKRTKVQISRVGKKGQILAKSVVHHDHMEDVLEEAFNAAFVDAGTTIEQVDGRKLIDNMSSAFGAYDAVLVCEDCNNADTNAKKMLAIPREFSFSIGQIREFIKPQDHQPHLIDELQAQAAWEAAKNAFVLRMRIIKAVAKAAATDAHWFEPHPKKFDPIPVYGYGNQGLTVISNWFSSEVVVDALGMQTRVSKPNVSRWRDGSVKKARAVPSNYLALLKSVEYKAANWDLFPDDWRCPICQRSKTQVVYVGDKGEIRFNVPATGKAWRDTPRICNPCFKVLIALKTEVKEYVGDFQNSYSFVTPNELAAIIHPRPHADHRVLPAEAKTLLDKIVERYVPDE</sequence>
<accession>A0ABT5JYQ2</accession>
<gene>
    <name evidence="1" type="ORF">OIK44_09635</name>
</gene>
<name>A0ABT5JYQ2_9BURK</name>
<reference evidence="1 2" key="1">
    <citation type="submission" date="2022-10" db="EMBL/GenBank/DDBJ databases">
        <title>Janthinobacterium sp. hw3 Genome sequencing.</title>
        <authorList>
            <person name="Park S."/>
        </authorList>
    </citation>
    <scope>NUCLEOTIDE SEQUENCE [LARGE SCALE GENOMIC DNA]</scope>
    <source>
        <strain evidence="2">hw3</strain>
    </source>
</reference>